<dbReference type="InParanoid" id="A8P713"/>
<dbReference type="InterPro" id="IPR045340">
    <property type="entry name" value="DUF6533"/>
</dbReference>
<dbReference type="KEGG" id="cci:CC1G_10989"/>
<dbReference type="RefSeq" id="XP_001839267.2">
    <property type="nucleotide sequence ID" value="XM_001839215.2"/>
</dbReference>
<proteinExistence type="predicted"/>
<evidence type="ECO:0000259" key="2">
    <source>
        <dbReference type="Pfam" id="PF20151"/>
    </source>
</evidence>
<reference evidence="3 4" key="1">
    <citation type="journal article" date="2010" name="Proc. Natl. Acad. Sci. U.S.A.">
        <title>Insights into evolution of multicellular fungi from the assembled chromosomes of the mushroom Coprinopsis cinerea (Coprinus cinereus).</title>
        <authorList>
            <person name="Stajich J.E."/>
            <person name="Wilke S.K."/>
            <person name="Ahren D."/>
            <person name="Au C.H."/>
            <person name="Birren B.W."/>
            <person name="Borodovsky M."/>
            <person name="Burns C."/>
            <person name="Canback B."/>
            <person name="Casselton L.A."/>
            <person name="Cheng C.K."/>
            <person name="Deng J."/>
            <person name="Dietrich F.S."/>
            <person name="Fargo D.C."/>
            <person name="Farman M.L."/>
            <person name="Gathman A.C."/>
            <person name="Goldberg J."/>
            <person name="Guigo R."/>
            <person name="Hoegger P.J."/>
            <person name="Hooker J.B."/>
            <person name="Huggins A."/>
            <person name="James T.Y."/>
            <person name="Kamada T."/>
            <person name="Kilaru S."/>
            <person name="Kodira C."/>
            <person name="Kues U."/>
            <person name="Kupfer D."/>
            <person name="Kwan H.S."/>
            <person name="Lomsadze A."/>
            <person name="Li W."/>
            <person name="Lilly W.W."/>
            <person name="Ma L.J."/>
            <person name="Mackey A.J."/>
            <person name="Manning G."/>
            <person name="Martin F."/>
            <person name="Muraguchi H."/>
            <person name="Natvig D.O."/>
            <person name="Palmerini H."/>
            <person name="Ramesh M.A."/>
            <person name="Rehmeyer C.J."/>
            <person name="Roe B.A."/>
            <person name="Shenoy N."/>
            <person name="Stanke M."/>
            <person name="Ter-Hovhannisyan V."/>
            <person name="Tunlid A."/>
            <person name="Velagapudi R."/>
            <person name="Vision T.J."/>
            <person name="Zeng Q."/>
            <person name="Zolan M.E."/>
            <person name="Pukkila P.J."/>
        </authorList>
    </citation>
    <scope>NUCLEOTIDE SEQUENCE [LARGE SCALE GENOMIC DNA]</scope>
    <source>
        <strain evidence="4">Okayama-7 / 130 / ATCC MYA-4618 / FGSC 9003</strain>
    </source>
</reference>
<keyword evidence="1" id="KW-0812">Transmembrane</keyword>
<feature type="domain" description="DUF6533" evidence="2">
    <location>
        <begin position="51"/>
        <end position="88"/>
    </location>
</feature>
<evidence type="ECO:0000313" key="4">
    <source>
        <dbReference type="Proteomes" id="UP000001861"/>
    </source>
</evidence>
<keyword evidence="1" id="KW-0472">Membrane</keyword>
<comment type="caution">
    <text evidence="3">The sequence shown here is derived from an EMBL/GenBank/DDBJ whole genome shotgun (WGS) entry which is preliminary data.</text>
</comment>
<dbReference type="HOGENOM" id="CLU_894332_0_0_1"/>
<feature type="transmembrane region" description="Helical" evidence="1">
    <location>
        <begin position="118"/>
        <end position="142"/>
    </location>
</feature>
<dbReference type="Proteomes" id="UP000001861">
    <property type="component" value="Unassembled WGS sequence"/>
</dbReference>
<dbReference type="OrthoDB" id="3350812at2759"/>
<evidence type="ECO:0000256" key="1">
    <source>
        <dbReference type="SAM" id="Phobius"/>
    </source>
</evidence>
<evidence type="ECO:0000313" key="3">
    <source>
        <dbReference type="EMBL" id="EAU82530.2"/>
    </source>
</evidence>
<gene>
    <name evidence="3" type="ORF">CC1G_10989</name>
</gene>
<dbReference type="Pfam" id="PF20151">
    <property type="entry name" value="DUF6533"/>
    <property type="match status" value="1"/>
</dbReference>
<dbReference type="VEuPathDB" id="FungiDB:CC1G_10989"/>
<dbReference type="GeneID" id="6015877"/>
<feature type="transmembrane region" description="Helical" evidence="1">
    <location>
        <begin position="198"/>
        <end position="217"/>
    </location>
</feature>
<protein>
    <recommendedName>
        <fullName evidence="2">DUF6533 domain-containing protein</fullName>
    </recommendedName>
</protein>
<dbReference type="AlphaFoldDB" id="A8P713"/>
<accession>A8P713</accession>
<feature type="transmembrane region" description="Helical" evidence="1">
    <location>
        <begin position="238"/>
        <end position="256"/>
    </location>
</feature>
<dbReference type="EMBL" id="AACS02000005">
    <property type="protein sequence ID" value="EAU82530.2"/>
    <property type="molecule type" value="Genomic_DNA"/>
</dbReference>
<keyword evidence="4" id="KW-1185">Reference proteome</keyword>
<organism evidence="3 4">
    <name type="scientific">Coprinopsis cinerea (strain Okayama-7 / 130 / ATCC MYA-4618 / FGSC 9003)</name>
    <name type="common">Inky cap fungus</name>
    <name type="synonym">Hormographiella aspergillata</name>
    <dbReference type="NCBI Taxonomy" id="240176"/>
    <lineage>
        <taxon>Eukaryota</taxon>
        <taxon>Fungi</taxon>
        <taxon>Dikarya</taxon>
        <taxon>Basidiomycota</taxon>
        <taxon>Agaricomycotina</taxon>
        <taxon>Agaricomycetes</taxon>
        <taxon>Agaricomycetidae</taxon>
        <taxon>Agaricales</taxon>
        <taxon>Agaricineae</taxon>
        <taxon>Psathyrellaceae</taxon>
        <taxon>Coprinopsis</taxon>
    </lineage>
</organism>
<name>A8P713_COPC7</name>
<keyword evidence="1" id="KW-1133">Transmembrane helix</keyword>
<sequence>MTAEAEAALNELYRAIRDKRISDSIAGKSTPPSIAANGKSDVGLVICQQTVGSMAVWVFDYLMTLPEEVDLVWRSQWSLVKIVYVLARAANPIHFAFTLVHNQAPYITAKECDIAFGIALWTGFLEALLCEVIMYLQVYIFAKRSSWVGTYLKAQYVVANGTNTILLAFLSKGTRHTTTQFPGLRCTPENIDMDLVGAPYAVSIAPWTVLVLITLWLTFYKYRYTKSRLVTALLRDGLIYMYGTVLFCIACTIIVYEAPVRTFPVSGSLPNMVWINIDLSRPDYSQMDPWSSKGSAGQYYLVSPHPSSPSQ</sequence>